<keyword evidence="3" id="KW-0808">Transferase</keyword>
<dbReference type="InterPro" id="IPR050640">
    <property type="entry name" value="Bact_2-comp_sensor_kinase"/>
</dbReference>
<feature type="transmembrane region" description="Helical" evidence="1">
    <location>
        <begin position="63"/>
        <end position="84"/>
    </location>
</feature>
<organism evidence="3 4">
    <name type="scientific">Undibacterium hunanense</name>
    <dbReference type="NCBI Taxonomy" id="2762292"/>
    <lineage>
        <taxon>Bacteria</taxon>
        <taxon>Pseudomonadati</taxon>
        <taxon>Pseudomonadota</taxon>
        <taxon>Betaproteobacteria</taxon>
        <taxon>Burkholderiales</taxon>
        <taxon>Oxalobacteraceae</taxon>
        <taxon>Undibacterium</taxon>
    </lineage>
</organism>
<reference evidence="3 4" key="1">
    <citation type="submission" date="2020-08" db="EMBL/GenBank/DDBJ databases">
        <title>Novel species isolated from subtropical streams in China.</title>
        <authorList>
            <person name="Lu H."/>
        </authorList>
    </citation>
    <scope>NUCLEOTIDE SEQUENCE [LARGE SCALE GENOMIC DNA]</scope>
    <source>
        <strain evidence="3 4">CY18W</strain>
    </source>
</reference>
<keyword evidence="1" id="KW-0472">Membrane</keyword>
<dbReference type="Proteomes" id="UP000650424">
    <property type="component" value="Unassembled WGS sequence"/>
</dbReference>
<proteinExistence type="predicted"/>
<keyword evidence="1" id="KW-0812">Transmembrane</keyword>
<dbReference type="Pfam" id="PF06580">
    <property type="entry name" value="His_kinase"/>
    <property type="match status" value="1"/>
</dbReference>
<evidence type="ECO:0000313" key="3">
    <source>
        <dbReference type="EMBL" id="MBC3917541.1"/>
    </source>
</evidence>
<dbReference type="PANTHER" id="PTHR34220:SF7">
    <property type="entry name" value="SENSOR HISTIDINE KINASE YPDA"/>
    <property type="match status" value="1"/>
</dbReference>
<dbReference type="PANTHER" id="PTHR34220">
    <property type="entry name" value="SENSOR HISTIDINE KINASE YPDA"/>
    <property type="match status" value="1"/>
</dbReference>
<keyword evidence="4" id="KW-1185">Reference proteome</keyword>
<feature type="transmembrane region" description="Helical" evidence="1">
    <location>
        <begin position="99"/>
        <end position="117"/>
    </location>
</feature>
<evidence type="ECO:0000256" key="1">
    <source>
        <dbReference type="SAM" id="Phobius"/>
    </source>
</evidence>
<keyword evidence="1" id="KW-1133">Transmembrane helix</keyword>
<sequence>MSRVLVAVNVLGLLVLSARGDDWRLMLQNFLESAILLETISLVSLLLLCNLRRLAMRFPFQPWLQRLLCGLLPAAIAGLFLLYLKNMEWFEYSFPRFDINFAMFSCFLLGLAFQQYFELRARAFSPALGEARLQALQARIRPHFLFNSLNTALALIRTEPRRAELMLEDLADLFRVLMRDNRIMTSLRDELRLCEQYLAIEKIRLGERLQIEWVSDRLSEQEMQEIEIPSLLLQPLLENAVHYGVEPSVTPALIRVELGRVVDKVEIIVTNPYHENANLTSGNQMALENIRQRLSLLYDIEAQLQYGVKELQFEVRLYFPAKR</sequence>
<protein>
    <submittedName>
        <fullName evidence="3">Histidine kinase</fullName>
    </submittedName>
</protein>
<name>A0ABR6ZNS3_9BURK</name>
<dbReference type="GO" id="GO:0016301">
    <property type="term" value="F:kinase activity"/>
    <property type="evidence" value="ECO:0007669"/>
    <property type="project" value="UniProtKB-KW"/>
</dbReference>
<dbReference type="EMBL" id="JACOGF010000003">
    <property type="protein sequence ID" value="MBC3917541.1"/>
    <property type="molecule type" value="Genomic_DNA"/>
</dbReference>
<accession>A0ABR6ZNS3</accession>
<dbReference type="InterPro" id="IPR036890">
    <property type="entry name" value="HATPase_C_sf"/>
</dbReference>
<dbReference type="Gene3D" id="3.30.565.10">
    <property type="entry name" value="Histidine kinase-like ATPase, C-terminal domain"/>
    <property type="match status" value="1"/>
</dbReference>
<feature type="domain" description="Signal transduction histidine kinase internal region" evidence="2">
    <location>
        <begin position="131"/>
        <end position="209"/>
    </location>
</feature>
<gene>
    <name evidence="3" type="ORF">H8L32_08670</name>
</gene>
<comment type="caution">
    <text evidence="3">The sequence shown here is derived from an EMBL/GenBank/DDBJ whole genome shotgun (WGS) entry which is preliminary data.</text>
</comment>
<dbReference type="InterPro" id="IPR010559">
    <property type="entry name" value="Sig_transdc_His_kin_internal"/>
</dbReference>
<evidence type="ECO:0000259" key="2">
    <source>
        <dbReference type="Pfam" id="PF06580"/>
    </source>
</evidence>
<feature type="transmembrane region" description="Helical" evidence="1">
    <location>
        <begin position="30"/>
        <end position="51"/>
    </location>
</feature>
<evidence type="ECO:0000313" key="4">
    <source>
        <dbReference type="Proteomes" id="UP000650424"/>
    </source>
</evidence>
<keyword evidence="3" id="KW-0418">Kinase</keyword>